<keyword evidence="2" id="KW-1185">Reference proteome</keyword>
<evidence type="ECO:0000313" key="2">
    <source>
        <dbReference type="Proteomes" id="UP001165121"/>
    </source>
</evidence>
<organism evidence="1 2">
    <name type="scientific">Phytophthora fragariaefolia</name>
    <dbReference type="NCBI Taxonomy" id="1490495"/>
    <lineage>
        <taxon>Eukaryota</taxon>
        <taxon>Sar</taxon>
        <taxon>Stramenopiles</taxon>
        <taxon>Oomycota</taxon>
        <taxon>Peronosporomycetes</taxon>
        <taxon>Peronosporales</taxon>
        <taxon>Peronosporaceae</taxon>
        <taxon>Phytophthora</taxon>
    </lineage>
</organism>
<dbReference type="OrthoDB" id="413361at2759"/>
<reference evidence="1" key="1">
    <citation type="submission" date="2023-04" db="EMBL/GenBank/DDBJ databases">
        <title>Phytophthora fragariaefolia NBRC 109709.</title>
        <authorList>
            <person name="Ichikawa N."/>
            <person name="Sato H."/>
            <person name="Tonouchi N."/>
        </authorList>
    </citation>
    <scope>NUCLEOTIDE SEQUENCE</scope>
    <source>
        <strain evidence="1">NBRC 109709</strain>
    </source>
</reference>
<dbReference type="AlphaFoldDB" id="A0A9W6XQ00"/>
<gene>
    <name evidence="1" type="ORF">Pfra01_001413100</name>
</gene>
<name>A0A9W6XQ00_9STRA</name>
<protein>
    <submittedName>
        <fullName evidence="1">Unnamed protein product</fullName>
    </submittedName>
</protein>
<proteinExistence type="predicted"/>
<comment type="caution">
    <text evidence="1">The sequence shown here is derived from an EMBL/GenBank/DDBJ whole genome shotgun (WGS) entry which is preliminary data.</text>
</comment>
<dbReference type="EMBL" id="BSXT01001468">
    <property type="protein sequence ID" value="GMF42738.1"/>
    <property type="molecule type" value="Genomic_DNA"/>
</dbReference>
<evidence type="ECO:0000313" key="1">
    <source>
        <dbReference type="EMBL" id="GMF42738.1"/>
    </source>
</evidence>
<sequence length="361" mass="40227">MPFQGPRRKFTHGEAHGTPTIAEEDANVWMQCTSFASQVSETNAGGEDREGGFPGVRQGGRLPILDPEWPRKQWGHCHCSHSSILESEVPKDRLVTMDADVPIIVQEATGAPSDPGVASPLPKQVGDHGSLVARGLNEPTVKKRQVRRSTRVMKKTTRSLEYEDSHNTVECALATDAHDPLTLQEAMTRPDAERWREATNQELESLSRNGTYEEMFPPGDIKPVQTKWVFRRKTFTDGSLDNFSDKQSELKEFEADITEKFAINTCSAASSFVGMEHLWSANGATLQMVQRKYSSAVVSRFEKYGSMCASRTPMDPDFQRRLASDDILTDDSHRPVIDSAVCSYNQLSRLGHLDSHSGSRE</sequence>
<dbReference type="Proteomes" id="UP001165121">
    <property type="component" value="Unassembled WGS sequence"/>
</dbReference>
<accession>A0A9W6XQ00</accession>